<gene>
    <name evidence="7" type="ORF">FM069_04325</name>
</gene>
<keyword evidence="4 6" id="KW-1133">Transmembrane helix</keyword>
<dbReference type="PANTHER" id="PTHR30250">
    <property type="entry name" value="PST FAMILY PREDICTED COLANIC ACID TRANSPORTER"/>
    <property type="match status" value="1"/>
</dbReference>
<evidence type="ECO:0000256" key="3">
    <source>
        <dbReference type="ARBA" id="ARBA00022692"/>
    </source>
</evidence>
<accession>A0A553H3U4</accession>
<evidence type="ECO:0000313" key="8">
    <source>
        <dbReference type="Proteomes" id="UP000315235"/>
    </source>
</evidence>
<organism evidence="7 8">
    <name type="scientific">Pseudomonas mangiferae</name>
    <dbReference type="NCBI Taxonomy" id="2593654"/>
    <lineage>
        <taxon>Bacteria</taxon>
        <taxon>Pseudomonadati</taxon>
        <taxon>Pseudomonadota</taxon>
        <taxon>Gammaproteobacteria</taxon>
        <taxon>Pseudomonadales</taxon>
        <taxon>Pseudomonadaceae</taxon>
        <taxon>Pseudomonas</taxon>
    </lineage>
</organism>
<keyword evidence="3 6" id="KW-0812">Transmembrane</keyword>
<sequence length="426" mass="44851">MPRRPAEGGGRLAALLGHRVTRNAAALGVVQVANYLVPLLLLPFLTRQLGMAAFGTVAVVLAAIQLAFVITDYGFSLSATLDVSLHRDDRGYLNRKIGAVFAAKGMLLAALLALFGLALLLHEPLRTYRPFFVAAFLGVIGQAFQPLWLFQGLERMRQLAVYLVASKLLYAGLVLALVRGPEDALAVVYCWGVAQVAGALLGLGFMGAQGFGAGAPTWAGVLEELRGGAGFFLSRLAVAVYTSVNSLFLGTQGTVGVAAYAVCEQVYKAGQNVTAPLTTALYPYMARQRHWTVFFRALGLGGLCLALGCLLLGVLAEPVLGLLFGAEYRAAAPVLRVFLVTVLVNYLGVAFGYSAYAALGRVQVANVTVMLGGALHLGLLGLLLVLGEATPLGVALATLATESLVMAMRVAGVYWLRRSAREGVAP</sequence>
<dbReference type="AlphaFoldDB" id="A0A553H3U4"/>
<dbReference type="EMBL" id="VJOY01000002">
    <property type="protein sequence ID" value="TRX76419.1"/>
    <property type="molecule type" value="Genomic_DNA"/>
</dbReference>
<name>A0A553H3U4_9PSED</name>
<feature type="transmembrane region" description="Helical" evidence="6">
    <location>
        <begin position="335"/>
        <end position="357"/>
    </location>
</feature>
<feature type="transmembrane region" description="Helical" evidence="6">
    <location>
        <begin position="159"/>
        <end position="178"/>
    </location>
</feature>
<protein>
    <submittedName>
        <fullName evidence="7">Oligosaccharide flippase family protein</fullName>
    </submittedName>
</protein>
<evidence type="ECO:0000256" key="4">
    <source>
        <dbReference type="ARBA" id="ARBA00022989"/>
    </source>
</evidence>
<dbReference type="RefSeq" id="WP_143487047.1">
    <property type="nucleotide sequence ID" value="NZ_VJOY01000002.1"/>
</dbReference>
<keyword evidence="2" id="KW-1003">Cell membrane</keyword>
<dbReference type="OrthoDB" id="103403at2"/>
<feature type="transmembrane region" description="Helical" evidence="6">
    <location>
        <begin position="392"/>
        <end position="416"/>
    </location>
</feature>
<dbReference type="GO" id="GO:0005886">
    <property type="term" value="C:plasma membrane"/>
    <property type="evidence" value="ECO:0007669"/>
    <property type="project" value="UniProtKB-SubCell"/>
</dbReference>
<comment type="subcellular location">
    <subcellularLocation>
        <location evidence="1">Cell membrane</location>
        <topology evidence="1">Multi-pass membrane protein</topology>
    </subcellularLocation>
</comment>
<evidence type="ECO:0000256" key="1">
    <source>
        <dbReference type="ARBA" id="ARBA00004651"/>
    </source>
</evidence>
<feature type="transmembrane region" description="Helical" evidence="6">
    <location>
        <begin position="184"/>
        <end position="205"/>
    </location>
</feature>
<proteinExistence type="predicted"/>
<feature type="transmembrane region" description="Helical" evidence="6">
    <location>
        <begin position="24"/>
        <end position="45"/>
    </location>
</feature>
<evidence type="ECO:0000313" key="7">
    <source>
        <dbReference type="EMBL" id="TRX76419.1"/>
    </source>
</evidence>
<dbReference type="Proteomes" id="UP000315235">
    <property type="component" value="Unassembled WGS sequence"/>
</dbReference>
<reference evidence="7 8" key="1">
    <citation type="submission" date="2019-07" db="EMBL/GenBank/DDBJ databases">
        <title>Pseudomonas mangiferae sp. nov., isolated from bark of mango tree in Thailand.</title>
        <authorList>
            <person name="Srisuk N."/>
            <person name="Anurat P."/>
        </authorList>
    </citation>
    <scope>NUCLEOTIDE SEQUENCE [LARGE SCALE GENOMIC DNA]</scope>
    <source>
        <strain evidence="7 8">DMKU_BBB3-04</strain>
    </source>
</reference>
<dbReference type="InterPro" id="IPR050833">
    <property type="entry name" value="Poly_Biosynth_Transport"/>
</dbReference>
<feature type="transmembrane region" description="Helical" evidence="6">
    <location>
        <begin position="364"/>
        <end position="386"/>
    </location>
</feature>
<feature type="transmembrane region" description="Helical" evidence="6">
    <location>
        <begin position="131"/>
        <end position="150"/>
    </location>
</feature>
<evidence type="ECO:0000256" key="6">
    <source>
        <dbReference type="SAM" id="Phobius"/>
    </source>
</evidence>
<feature type="transmembrane region" description="Helical" evidence="6">
    <location>
        <begin position="51"/>
        <end position="76"/>
    </location>
</feature>
<keyword evidence="5 6" id="KW-0472">Membrane</keyword>
<comment type="caution">
    <text evidence="7">The sequence shown here is derived from an EMBL/GenBank/DDBJ whole genome shotgun (WGS) entry which is preliminary data.</text>
</comment>
<feature type="transmembrane region" description="Helical" evidence="6">
    <location>
        <begin position="97"/>
        <end position="119"/>
    </location>
</feature>
<dbReference type="InterPro" id="IPR002797">
    <property type="entry name" value="Polysacc_synth"/>
</dbReference>
<dbReference type="PANTHER" id="PTHR30250:SF11">
    <property type="entry name" value="O-ANTIGEN TRANSPORTER-RELATED"/>
    <property type="match status" value="1"/>
</dbReference>
<evidence type="ECO:0000256" key="2">
    <source>
        <dbReference type="ARBA" id="ARBA00022475"/>
    </source>
</evidence>
<feature type="transmembrane region" description="Helical" evidence="6">
    <location>
        <begin position="293"/>
        <end position="315"/>
    </location>
</feature>
<evidence type="ECO:0000256" key="5">
    <source>
        <dbReference type="ARBA" id="ARBA00023136"/>
    </source>
</evidence>
<keyword evidence="8" id="KW-1185">Reference proteome</keyword>
<dbReference type="Pfam" id="PF01943">
    <property type="entry name" value="Polysacc_synt"/>
    <property type="match status" value="1"/>
</dbReference>